<comment type="catalytic activity">
    <reaction evidence="10 11">
        <text>an acyl-CoA + a 1,2-diacyl-sn-glycerol = a triacyl-sn-glycerol + CoA</text>
        <dbReference type="Rhea" id="RHEA:10868"/>
        <dbReference type="ChEBI" id="CHEBI:17815"/>
        <dbReference type="ChEBI" id="CHEBI:57287"/>
        <dbReference type="ChEBI" id="CHEBI:58342"/>
        <dbReference type="ChEBI" id="CHEBI:64615"/>
        <dbReference type="EC" id="2.3.1.20"/>
    </reaction>
</comment>
<dbReference type="InterPro" id="IPR009721">
    <property type="entry name" value="O-acyltransferase_WSD1_C"/>
</dbReference>
<comment type="similarity">
    <text evidence="3 11">Belongs to the long-chain O-acyltransferase family.</text>
</comment>
<dbReference type="Proteomes" id="UP001601444">
    <property type="component" value="Unassembled WGS sequence"/>
</dbReference>
<dbReference type="InterPro" id="IPR014292">
    <property type="entry name" value="Acyl_transf_WS/DGAT"/>
</dbReference>
<dbReference type="PANTHER" id="PTHR31650">
    <property type="entry name" value="O-ACYLTRANSFERASE (WSD1-LIKE) FAMILY PROTEIN"/>
    <property type="match status" value="1"/>
</dbReference>
<evidence type="ECO:0000256" key="5">
    <source>
        <dbReference type="ARBA" id="ARBA00022516"/>
    </source>
</evidence>
<accession>A0ABW6PWN8</accession>
<dbReference type="NCBIfam" id="TIGR02946">
    <property type="entry name" value="acyl_WS_DGAT"/>
    <property type="match status" value="1"/>
</dbReference>
<reference evidence="14 15" key="1">
    <citation type="submission" date="2024-10" db="EMBL/GenBank/DDBJ databases">
        <title>The Natural Products Discovery Center: Release of the First 8490 Sequenced Strains for Exploring Actinobacteria Biosynthetic Diversity.</title>
        <authorList>
            <person name="Kalkreuter E."/>
            <person name="Kautsar S.A."/>
            <person name="Yang D."/>
            <person name="Bader C.D."/>
            <person name="Teijaro C.N."/>
            <person name="Fluegel L."/>
            <person name="Davis C.M."/>
            <person name="Simpson J.R."/>
            <person name="Lauterbach L."/>
            <person name="Steele A.D."/>
            <person name="Gui C."/>
            <person name="Meng S."/>
            <person name="Li G."/>
            <person name="Viehrig K."/>
            <person name="Ye F."/>
            <person name="Su P."/>
            <person name="Kiefer A.F."/>
            <person name="Nichols A."/>
            <person name="Cepeda A.J."/>
            <person name="Yan W."/>
            <person name="Fan B."/>
            <person name="Jiang Y."/>
            <person name="Adhikari A."/>
            <person name="Zheng C.-J."/>
            <person name="Schuster L."/>
            <person name="Cowan T.M."/>
            <person name="Smanski M.J."/>
            <person name="Chevrette M.G."/>
            <person name="De Carvalho L.P.S."/>
            <person name="Shen B."/>
        </authorList>
    </citation>
    <scope>NUCLEOTIDE SEQUENCE [LARGE SCALE GENOMIC DNA]</scope>
    <source>
        <strain evidence="14 15">NPDC004045</strain>
    </source>
</reference>
<evidence type="ECO:0000256" key="9">
    <source>
        <dbReference type="ARBA" id="ARBA00023315"/>
    </source>
</evidence>
<comment type="pathway">
    <text evidence="1 11">Glycerolipid metabolism; triacylglycerol biosynthesis.</text>
</comment>
<evidence type="ECO:0000256" key="8">
    <source>
        <dbReference type="ARBA" id="ARBA00023098"/>
    </source>
</evidence>
<evidence type="ECO:0000313" key="14">
    <source>
        <dbReference type="EMBL" id="MFF0546841.1"/>
    </source>
</evidence>
<feature type="domain" description="O-acyltransferase WSD1 C-terminal" evidence="13">
    <location>
        <begin position="308"/>
        <end position="458"/>
    </location>
</feature>
<dbReference type="RefSeq" id="WP_387703025.1">
    <property type="nucleotide sequence ID" value="NZ_JBIAMX010000027.1"/>
</dbReference>
<dbReference type="EMBL" id="JBIAMX010000027">
    <property type="protein sequence ID" value="MFF0546841.1"/>
    <property type="molecule type" value="Genomic_DNA"/>
</dbReference>
<evidence type="ECO:0000256" key="11">
    <source>
        <dbReference type="RuleBase" id="RU361241"/>
    </source>
</evidence>
<dbReference type="Pfam" id="PF06974">
    <property type="entry name" value="WS_DGAT_C"/>
    <property type="match status" value="1"/>
</dbReference>
<evidence type="ECO:0000256" key="4">
    <source>
        <dbReference type="ARBA" id="ARBA00013244"/>
    </source>
</evidence>
<keyword evidence="7 11" id="KW-0319">Glycerol metabolism</keyword>
<sequence>MTRLSPRDAVFVYDETDRHLSNIAAFYVFGAESGEALAPAEISAWLRARLGYAAFLNRRLRRVWGDLELPRWEVDPGFSVDDHLGFEAPGDWPAARARIAAIAATRLDLDRPPWRIQVLTGVRGVPGVRGAATIVVLLLHHSAGDGIATRELESRLFARPELPVSARRAAAGRALPAPLVAARIAGSAGLGALRFADGLRRSKAAAEEVRARAASGDLHEPRASRPATRFNRATAGTPIFDMVTLPLADVRALRAGHAERVTVNDILLSTVAGALSAYLAERGERPAGSLAAMVPLSTRPVADWDSANRIAQLFVDLHTDIDDPVLRLRAVAESARREKRRGTDPAVLRREARVETAPPWLLRLAGWARAQRDFTAGETIPYANTTISNVPPVADALELCGAPLIRAQGVLPPLDGDALRHLISSQGGEVVITFSSYDAILPGPAHYADLLRASFDELAAAVATRGTAPA</sequence>
<keyword evidence="8 11" id="KW-0443">Lipid metabolism</keyword>
<dbReference type="EC" id="2.3.1.20" evidence="4 11"/>
<evidence type="ECO:0000256" key="6">
    <source>
        <dbReference type="ARBA" id="ARBA00022679"/>
    </source>
</evidence>
<dbReference type="PANTHER" id="PTHR31650:SF1">
    <property type="entry name" value="WAX ESTER SYNTHASE_DIACYLGLYCEROL ACYLTRANSFERASE 4-RELATED"/>
    <property type="match status" value="1"/>
</dbReference>
<keyword evidence="9 11" id="KW-0012">Acyltransferase</keyword>
<evidence type="ECO:0000256" key="3">
    <source>
        <dbReference type="ARBA" id="ARBA00009587"/>
    </source>
</evidence>
<dbReference type="InterPro" id="IPR045034">
    <property type="entry name" value="O-acyltransferase_WSD1-like"/>
</dbReference>
<evidence type="ECO:0000259" key="13">
    <source>
        <dbReference type="Pfam" id="PF06974"/>
    </source>
</evidence>
<name>A0ABW6PWN8_9NOCA</name>
<evidence type="ECO:0000256" key="7">
    <source>
        <dbReference type="ARBA" id="ARBA00022798"/>
    </source>
</evidence>
<gene>
    <name evidence="14" type="ORF">ACFYTF_28795</name>
</gene>
<proteinExistence type="inferred from homology"/>
<evidence type="ECO:0000256" key="1">
    <source>
        <dbReference type="ARBA" id="ARBA00004771"/>
    </source>
</evidence>
<keyword evidence="5 11" id="KW-0444">Lipid biosynthesis</keyword>
<keyword evidence="15" id="KW-1185">Reference proteome</keyword>
<comment type="pathway">
    <text evidence="2">Lipid metabolism.</text>
</comment>
<dbReference type="SUPFAM" id="SSF52777">
    <property type="entry name" value="CoA-dependent acyltransferases"/>
    <property type="match status" value="1"/>
</dbReference>
<evidence type="ECO:0000256" key="10">
    <source>
        <dbReference type="ARBA" id="ARBA00048109"/>
    </source>
</evidence>
<feature type="domain" description="O-acyltransferase WSD1-like N-terminal" evidence="12">
    <location>
        <begin position="4"/>
        <end position="266"/>
    </location>
</feature>
<organism evidence="14 15">
    <name type="scientific">Nocardia thailandica</name>
    <dbReference type="NCBI Taxonomy" id="257275"/>
    <lineage>
        <taxon>Bacteria</taxon>
        <taxon>Bacillati</taxon>
        <taxon>Actinomycetota</taxon>
        <taxon>Actinomycetes</taxon>
        <taxon>Mycobacteriales</taxon>
        <taxon>Nocardiaceae</taxon>
        <taxon>Nocardia</taxon>
    </lineage>
</organism>
<dbReference type="Pfam" id="PF03007">
    <property type="entry name" value="WS_DGAT_cat"/>
    <property type="match status" value="1"/>
</dbReference>
<evidence type="ECO:0000259" key="12">
    <source>
        <dbReference type="Pfam" id="PF03007"/>
    </source>
</evidence>
<dbReference type="InterPro" id="IPR004255">
    <property type="entry name" value="O-acyltransferase_WSD1_N"/>
</dbReference>
<evidence type="ECO:0000256" key="2">
    <source>
        <dbReference type="ARBA" id="ARBA00005189"/>
    </source>
</evidence>
<comment type="caution">
    <text evidence="14">The sequence shown here is derived from an EMBL/GenBank/DDBJ whole genome shotgun (WGS) entry which is preliminary data.</text>
</comment>
<protein>
    <recommendedName>
        <fullName evidence="4 11">Diacylglycerol O-acyltransferase</fullName>
        <ecNumber evidence="4 11">2.3.1.20</ecNumber>
    </recommendedName>
</protein>
<keyword evidence="6 11" id="KW-0808">Transferase</keyword>
<evidence type="ECO:0000313" key="15">
    <source>
        <dbReference type="Proteomes" id="UP001601444"/>
    </source>
</evidence>